<feature type="compositionally biased region" description="Basic and acidic residues" evidence="12">
    <location>
        <begin position="43"/>
        <end position="59"/>
    </location>
</feature>
<comment type="similarity">
    <text evidence="2">Belongs to the USE1 family.</text>
</comment>
<gene>
    <name evidence="13" type="primary">RvY_09308-1</name>
    <name evidence="13" type="synonym">RvY_09308.1</name>
    <name evidence="13" type="ORF">RvY_09308</name>
</gene>
<keyword evidence="5" id="KW-0812">Transmembrane</keyword>
<evidence type="ECO:0000313" key="13">
    <source>
        <dbReference type="EMBL" id="GAU98125.1"/>
    </source>
</evidence>
<dbReference type="STRING" id="947166.A0A1D1VBD3"/>
<evidence type="ECO:0000256" key="3">
    <source>
        <dbReference type="ARBA" id="ARBA00015843"/>
    </source>
</evidence>
<sequence>MAPNVQPAVRTRYEFFIFVQVHPRSISVNCFVTKPFRTKRSHAAMDADVRSRPAARKEQNGTLRGTELSYSIREINFRRLLQKCEDMARSGDVDGWRFEKYIEALDQLFSVLKFPEKPDELPLNGLSTYEQRIQILKKALRPDAHQSETEKRRSLFHQHGTSGHGRLDDDIVSPVNDVHEASGNRTRLFTDLASVEERPASKALPVADFVPRTTDDANRKELLESPGRINKDMDVVVSAEIGRQEKITEEMLHLTRSLKENMSTANQLVKRDFKVRNEDDCVGS</sequence>
<accession>A0A1D1VBD3</accession>
<dbReference type="PANTHER" id="PTHR13050:SF7">
    <property type="entry name" value="VESICLE TRANSPORT PROTEIN USE1"/>
    <property type="match status" value="1"/>
</dbReference>
<dbReference type="InterPro" id="IPR019150">
    <property type="entry name" value="Vesicle_transport_protein_Use1"/>
</dbReference>
<organism evidence="13 14">
    <name type="scientific">Ramazzottius varieornatus</name>
    <name type="common">Water bear</name>
    <name type="synonym">Tardigrade</name>
    <dbReference type="NCBI Taxonomy" id="947166"/>
    <lineage>
        <taxon>Eukaryota</taxon>
        <taxon>Metazoa</taxon>
        <taxon>Ecdysozoa</taxon>
        <taxon>Tardigrada</taxon>
        <taxon>Eutardigrada</taxon>
        <taxon>Parachela</taxon>
        <taxon>Hypsibioidea</taxon>
        <taxon>Ramazzottiidae</taxon>
        <taxon>Ramazzottius</taxon>
    </lineage>
</organism>
<dbReference type="Proteomes" id="UP000186922">
    <property type="component" value="Unassembled WGS sequence"/>
</dbReference>
<evidence type="ECO:0000256" key="5">
    <source>
        <dbReference type="ARBA" id="ARBA00022692"/>
    </source>
</evidence>
<dbReference type="OrthoDB" id="4506189at2759"/>
<dbReference type="AlphaFoldDB" id="A0A1D1VBD3"/>
<evidence type="ECO:0000256" key="7">
    <source>
        <dbReference type="ARBA" id="ARBA00022892"/>
    </source>
</evidence>
<dbReference type="GO" id="GO:0031201">
    <property type="term" value="C:SNARE complex"/>
    <property type="evidence" value="ECO:0007669"/>
    <property type="project" value="TreeGrafter"/>
</dbReference>
<dbReference type="Pfam" id="PF09753">
    <property type="entry name" value="Use1"/>
    <property type="match status" value="1"/>
</dbReference>
<evidence type="ECO:0000256" key="12">
    <source>
        <dbReference type="SAM" id="MobiDB-lite"/>
    </source>
</evidence>
<dbReference type="PANTHER" id="PTHR13050">
    <property type="entry name" value="USE1-LIKE PROTEIN"/>
    <property type="match status" value="1"/>
</dbReference>
<reference evidence="13 14" key="1">
    <citation type="journal article" date="2016" name="Nat. Commun.">
        <title>Extremotolerant tardigrade genome and improved radiotolerance of human cultured cells by tardigrade-unique protein.</title>
        <authorList>
            <person name="Hashimoto T."/>
            <person name="Horikawa D.D."/>
            <person name="Saito Y."/>
            <person name="Kuwahara H."/>
            <person name="Kozuka-Hata H."/>
            <person name="Shin-I T."/>
            <person name="Minakuchi Y."/>
            <person name="Ohishi K."/>
            <person name="Motoyama A."/>
            <person name="Aizu T."/>
            <person name="Enomoto A."/>
            <person name="Kondo K."/>
            <person name="Tanaka S."/>
            <person name="Hara Y."/>
            <person name="Koshikawa S."/>
            <person name="Sagara H."/>
            <person name="Miura T."/>
            <person name="Yokobori S."/>
            <person name="Miyagawa K."/>
            <person name="Suzuki Y."/>
            <person name="Kubo T."/>
            <person name="Oyama M."/>
            <person name="Kohara Y."/>
            <person name="Fujiyama A."/>
            <person name="Arakawa K."/>
            <person name="Katayama T."/>
            <person name="Toyoda A."/>
            <person name="Kunieda T."/>
        </authorList>
    </citation>
    <scope>NUCLEOTIDE SEQUENCE [LARGE SCALE GENOMIC DNA]</scope>
    <source>
        <strain evidence="13 14">YOKOZUNA-1</strain>
    </source>
</reference>
<feature type="compositionally biased region" description="Basic and acidic residues" evidence="12">
    <location>
        <begin position="140"/>
        <end position="153"/>
    </location>
</feature>
<evidence type="ECO:0000256" key="4">
    <source>
        <dbReference type="ARBA" id="ARBA00022448"/>
    </source>
</evidence>
<keyword evidence="9" id="KW-1133">Transmembrane helix</keyword>
<evidence type="ECO:0000256" key="1">
    <source>
        <dbReference type="ARBA" id="ARBA00004163"/>
    </source>
</evidence>
<evidence type="ECO:0000256" key="6">
    <source>
        <dbReference type="ARBA" id="ARBA00022824"/>
    </source>
</evidence>
<keyword evidence="4" id="KW-0813">Transport</keyword>
<name>A0A1D1VBD3_RAMVA</name>
<evidence type="ECO:0000256" key="8">
    <source>
        <dbReference type="ARBA" id="ARBA00022927"/>
    </source>
</evidence>
<evidence type="ECO:0000313" key="14">
    <source>
        <dbReference type="Proteomes" id="UP000186922"/>
    </source>
</evidence>
<keyword evidence="14" id="KW-1185">Reference proteome</keyword>
<comment type="subcellular location">
    <subcellularLocation>
        <location evidence="1">Endoplasmic reticulum membrane</location>
        <topology evidence="1">Single-pass type IV membrane protein</topology>
    </subcellularLocation>
</comment>
<feature type="region of interest" description="Disordered" evidence="12">
    <location>
        <begin position="140"/>
        <end position="171"/>
    </location>
</feature>
<protein>
    <recommendedName>
        <fullName evidence="3">Vesicle transport protein USE1</fullName>
    </recommendedName>
    <alternativeName>
        <fullName evidence="11">USE1-like protein</fullName>
    </alternativeName>
</protein>
<evidence type="ECO:0000256" key="9">
    <source>
        <dbReference type="ARBA" id="ARBA00022989"/>
    </source>
</evidence>
<keyword evidence="6" id="KW-0256">Endoplasmic reticulum</keyword>
<comment type="caution">
    <text evidence="13">The sequence shown here is derived from an EMBL/GenBank/DDBJ whole genome shotgun (WGS) entry which is preliminary data.</text>
</comment>
<proteinExistence type="inferred from homology"/>
<evidence type="ECO:0000256" key="2">
    <source>
        <dbReference type="ARBA" id="ARBA00007891"/>
    </source>
</evidence>
<keyword evidence="7" id="KW-0931">ER-Golgi transport</keyword>
<dbReference type="EMBL" id="BDGG01000004">
    <property type="protein sequence ID" value="GAU98125.1"/>
    <property type="molecule type" value="Genomic_DNA"/>
</dbReference>
<dbReference type="GO" id="GO:0015031">
    <property type="term" value="P:protein transport"/>
    <property type="evidence" value="ECO:0007669"/>
    <property type="project" value="UniProtKB-KW"/>
</dbReference>
<keyword evidence="8" id="KW-0653">Protein transport</keyword>
<dbReference type="GO" id="GO:0005484">
    <property type="term" value="F:SNAP receptor activity"/>
    <property type="evidence" value="ECO:0007669"/>
    <property type="project" value="TreeGrafter"/>
</dbReference>
<feature type="region of interest" description="Disordered" evidence="12">
    <location>
        <begin position="43"/>
        <end position="62"/>
    </location>
</feature>
<dbReference type="GO" id="GO:0006890">
    <property type="term" value="P:retrograde vesicle-mediated transport, Golgi to endoplasmic reticulum"/>
    <property type="evidence" value="ECO:0007669"/>
    <property type="project" value="TreeGrafter"/>
</dbReference>
<evidence type="ECO:0000256" key="11">
    <source>
        <dbReference type="ARBA" id="ARBA00032711"/>
    </source>
</evidence>
<evidence type="ECO:0000256" key="10">
    <source>
        <dbReference type="ARBA" id="ARBA00023136"/>
    </source>
</evidence>
<keyword evidence="10" id="KW-0472">Membrane</keyword>
<dbReference type="GO" id="GO:0005789">
    <property type="term" value="C:endoplasmic reticulum membrane"/>
    <property type="evidence" value="ECO:0007669"/>
    <property type="project" value="UniProtKB-SubCell"/>
</dbReference>